<evidence type="ECO:0000259" key="11">
    <source>
        <dbReference type="PROSITE" id="PS51935"/>
    </source>
</evidence>
<evidence type="ECO:0000256" key="5">
    <source>
        <dbReference type="ARBA" id="ARBA00022801"/>
    </source>
</evidence>
<keyword evidence="5 12" id="KW-0378">Hydrolase</keyword>
<keyword evidence="7" id="KW-0472">Membrane</keyword>
<dbReference type="InterPro" id="IPR052062">
    <property type="entry name" value="Murein_DD/LD_carboxypeptidase"/>
</dbReference>
<evidence type="ECO:0000256" key="6">
    <source>
        <dbReference type="ARBA" id="ARBA00022807"/>
    </source>
</evidence>
<sequence>MVKSQPFLRYVLRLIPAIGAAILLSACSTTHSSNTESAQTEMHAVKDKDGLLLQSSQDEFEAMVRNVDIKSKIMDQYADWKGVRYRLGGDSKRGIDCSAFVQTTFREQFGMDLPRSTYEQEDIGKKIQRNKLRPGDLVLFGAGSTGRHVGIYLGNDQFVHASTSNGVMISSLSEAYWTKRYREARRVLPGATQNAGNGNLTTAMLQ</sequence>
<evidence type="ECO:0000256" key="1">
    <source>
        <dbReference type="ARBA" id="ARBA00004635"/>
    </source>
</evidence>
<evidence type="ECO:0000256" key="4">
    <source>
        <dbReference type="ARBA" id="ARBA00022729"/>
    </source>
</evidence>
<dbReference type="EMBL" id="CP165628">
    <property type="protein sequence ID" value="XDU73919.1"/>
    <property type="molecule type" value="Genomic_DNA"/>
</dbReference>
<dbReference type="EC" id="3.4.17.13" evidence="12"/>
<name>A0AB39VVC7_9GAMM</name>
<keyword evidence="4 10" id="KW-0732">Signal</keyword>
<dbReference type="Gene3D" id="3.90.1720.10">
    <property type="entry name" value="endopeptidase domain like (from Nostoc punctiforme)"/>
    <property type="match status" value="1"/>
</dbReference>
<dbReference type="PANTHER" id="PTHR47360">
    <property type="entry name" value="MUREIN DD-ENDOPEPTIDASE MEPS/MUREIN LD-CARBOXYPEPTIDASE"/>
    <property type="match status" value="1"/>
</dbReference>
<comment type="similarity">
    <text evidence="2">Belongs to the peptidase C40 family.</text>
</comment>
<dbReference type="GO" id="GO:0106415">
    <property type="term" value="F:muramoyltetrapeptide carboxypeptidase activity"/>
    <property type="evidence" value="ECO:0007669"/>
    <property type="project" value="UniProtKB-EC"/>
</dbReference>
<evidence type="ECO:0000256" key="9">
    <source>
        <dbReference type="ARBA" id="ARBA00023288"/>
    </source>
</evidence>
<accession>A0AB39VVC7</accession>
<feature type="domain" description="NlpC/P60" evidence="11">
    <location>
        <begin position="67"/>
        <end position="188"/>
    </location>
</feature>
<organism evidence="12">
    <name type="scientific">Rouxiella sp. WC2420</name>
    <dbReference type="NCBI Taxonomy" id="3234145"/>
    <lineage>
        <taxon>Bacteria</taxon>
        <taxon>Pseudomonadati</taxon>
        <taxon>Pseudomonadota</taxon>
        <taxon>Gammaproteobacteria</taxon>
        <taxon>Enterobacterales</taxon>
        <taxon>Yersiniaceae</taxon>
        <taxon>Rouxiella</taxon>
    </lineage>
</organism>
<keyword evidence="12" id="KW-0121">Carboxypeptidase</keyword>
<dbReference type="GO" id="GO:0016020">
    <property type="term" value="C:membrane"/>
    <property type="evidence" value="ECO:0007669"/>
    <property type="project" value="UniProtKB-SubCell"/>
</dbReference>
<dbReference type="GO" id="GO:0006508">
    <property type="term" value="P:proteolysis"/>
    <property type="evidence" value="ECO:0007669"/>
    <property type="project" value="UniProtKB-KW"/>
</dbReference>
<reference evidence="12" key="1">
    <citation type="submission" date="2024-07" db="EMBL/GenBank/DDBJ databases">
        <authorList>
            <person name="Biller S.J."/>
        </authorList>
    </citation>
    <scope>NUCLEOTIDE SEQUENCE</scope>
    <source>
        <strain evidence="12">WC2420</strain>
    </source>
</reference>
<dbReference type="RefSeq" id="WP_050956190.1">
    <property type="nucleotide sequence ID" value="NZ_CP165628.1"/>
</dbReference>
<dbReference type="PROSITE" id="PS51257">
    <property type="entry name" value="PROKAR_LIPOPROTEIN"/>
    <property type="match status" value="1"/>
</dbReference>
<evidence type="ECO:0000256" key="8">
    <source>
        <dbReference type="ARBA" id="ARBA00023139"/>
    </source>
</evidence>
<evidence type="ECO:0000256" key="7">
    <source>
        <dbReference type="ARBA" id="ARBA00023136"/>
    </source>
</evidence>
<feature type="chain" id="PRO_5044228956" evidence="10">
    <location>
        <begin position="33"/>
        <end position="206"/>
    </location>
</feature>
<dbReference type="NCBIfam" id="NF008096">
    <property type="entry name" value="PRK10838.1"/>
    <property type="match status" value="1"/>
</dbReference>
<dbReference type="InterPro" id="IPR038765">
    <property type="entry name" value="Papain-like_cys_pep_sf"/>
</dbReference>
<comment type="subcellular location">
    <subcellularLocation>
        <location evidence="1">Membrane</location>
        <topology evidence="1">Lipid-anchor</topology>
    </subcellularLocation>
</comment>
<dbReference type="InterPro" id="IPR000064">
    <property type="entry name" value="NLP_P60_dom"/>
</dbReference>
<feature type="signal peptide" evidence="10">
    <location>
        <begin position="1"/>
        <end position="32"/>
    </location>
</feature>
<dbReference type="SUPFAM" id="SSF54001">
    <property type="entry name" value="Cysteine proteinases"/>
    <property type="match status" value="1"/>
</dbReference>
<dbReference type="GO" id="GO:0008234">
    <property type="term" value="F:cysteine-type peptidase activity"/>
    <property type="evidence" value="ECO:0007669"/>
    <property type="project" value="UniProtKB-KW"/>
</dbReference>
<dbReference type="PANTHER" id="PTHR47360:SF3">
    <property type="entry name" value="MUREIN DD-ENDOPEPTIDASE MEPS_MUREIN LD-CARBOXYPEPTIDASE"/>
    <property type="match status" value="1"/>
</dbReference>
<protein>
    <submittedName>
        <fullName evidence="12">Bifunctional murein DD-endopeptidase/murein LD-carboxypeptidase</fullName>
        <ecNumber evidence="12">3.4.17.13</ecNumber>
    </submittedName>
</protein>
<evidence type="ECO:0000256" key="3">
    <source>
        <dbReference type="ARBA" id="ARBA00022670"/>
    </source>
</evidence>
<dbReference type="Pfam" id="PF00877">
    <property type="entry name" value="NLPC_P60"/>
    <property type="match status" value="1"/>
</dbReference>
<keyword evidence="8" id="KW-0564">Palmitate</keyword>
<evidence type="ECO:0000256" key="2">
    <source>
        <dbReference type="ARBA" id="ARBA00007074"/>
    </source>
</evidence>
<proteinExistence type="inferred from homology"/>
<dbReference type="PROSITE" id="PS51935">
    <property type="entry name" value="NLPC_P60"/>
    <property type="match status" value="1"/>
</dbReference>
<dbReference type="AlphaFoldDB" id="A0AB39VVC7"/>
<evidence type="ECO:0000256" key="10">
    <source>
        <dbReference type="SAM" id="SignalP"/>
    </source>
</evidence>
<keyword evidence="9" id="KW-0449">Lipoprotein</keyword>
<keyword evidence="6" id="KW-0788">Thiol protease</keyword>
<evidence type="ECO:0000313" key="12">
    <source>
        <dbReference type="EMBL" id="XDU73919.1"/>
    </source>
</evidence>
<keyword evidence="3" id="KW-0645">Protease</keyword>
<gene>
    <name evidence="12" type="primary">mepS</name>
    <name evidence="12" type="ORF">AB3G37_07535</name>
</gene>